<dbReference type="InterPro" id="IPR029058">
    <property type="entry name" value="AB_hydrolase_fold"/>
</dbReference>
<dbReference type="PANTHER" id="PTHR34853">
    <property type="match status" value="1"/>
</dbReference>
<dbReference type="Proteomes" id="UP001149165">
    <property type="component" value="Unassembled WGS sequence"/>
</dbReference>
<comment type="caution">
    <text evidence="3">The sequence shown here is derived from an EMBL/GenBank/DDBJ whole genome shotgun (WGS) entry which is preliminary data.</text>
</comment>
<reference evidence="3" key="2">
    <citation type="journal article" date="2023" name="IMA Fungus">
        <title>Comparative genomic study of the Penicillium genus elucidates a diverse pangenome and 15 lateral gene transfer events.</title>
        <authorList>
            <person name="Petersen C."/>
            <person name="Sorensen T."/>
            <person name="Nielsen M.R."/>
            <person name="Sondergaard T.E."/>
            <person name="Sorensen J.L."/>
            <person name="Fitzpatrick D.A."/>
            <person name="Frisvad J.C."/>
            <person name="Nielsen K.L."/>
        </authorList>
    </citation>
    <scope>NUCLEOTIDE SEQUENCE</scope>
    <source>
        <strain evidence="3">IBT 30069</strain>
    </source>
</reference>
<dbReference type="GO" id="GO:0016042">
    <property type="term" value="P:lipid catabolic process"/>
    <property type="evidence" value="ECO:0007669"/>
    <property type="project" value="InterPro"/>
</dbReference>
<evidence type="ECO:0000313" key="4">
    <source>
        <dbReference type="Proteomes" id="UP001149165"/>
    </source>
</evidence>
<dbReference type="OrthoDB" id="2373480at2759"/>
<dbReference type="AlphaFoldDB" id="A0A9W9EVF1"/>
<accession>A0A9W9EVF1</accession>
<gene>
    <name evidence="3" type="ORF">N7456_012383</name>
</gene>
<dbReference type="EMBL" id="JAPQKH010000007">
    <property type="protein sequence ID" value="KAJ5088767.1"/>
    <property type="molecule type" value="Genomic_DNA"/>
</dbReference>
<dbReference type="GO" id="GO:0017000">
    <property type="term" value="P:antibiotic biosynthetic process"/>
    <property type="evidence" value="ECO:0007669"/>
    <property type="project" value="UniProtKB-ARBA"/>
</dbReference>
<feature type="chain" id="PRO_5040900042" description="Secretory lipase-domain-containing protein" evidence="2">
    <location>
        <begin position="21"/>
        <end position="458"/>
    </location>
</feature>
<evidence type="ECO:0000313" key="3">
    <source>
        <dbReference type="EMBL" id="KAJ5088767.1"/>
    </source>
</evidence>
<keyword evidence="2" id="KW-0732">Signal</keyword>
<dbReference type="GO" id="GO:0004806">
    <property type="term" value="F:triacylglycerol lipase activity"/>
    <property type="evidence" value="ECO:0007669"/>
    <property type="project" value="InterPro"/>
</dbReference>
<evidence type="ECO:0000256" key="1">
    <source>
        <dbReference type="ARBA" id="ARBA00022801"/>
    </source>
</evidence>
<evidence type="ECO:0008006" key="5">
    <source>
        <dbReference type="Google" id="ProtNLM"/>
    </source>
</evidence>
<name>A0A9W9EVF1_9EURO</name>
<keyword evidence="4" id="KW-1185">Reference proteome</keyword>
<dbReference type="PANTHER" id="PTHR34853:SF5">
    <property type="entry name" value="LIP-DOMAIN-CONTAINING PROTEIN-RELATED"/>
    <property type="match status" value="1"/>
</dbReference>
<dbReference type="Pfam" id="PF03583">
    <property type="entry name" value="LIP"/>
    <property type="match status" value="1"/>
</dbReference>
<dbReference type="InterPro" id="IPR005152">
    <property type="entry name" value="Lipase_secreted"/>
</dbReference>
<sequence length="458" mass="50496">MKFLSHLLLISSVGLQHALAFTASAEPDNPILPIYDPFYVPPAEVDGVPWNETPRGTILNRREVNISTVIFPGKSKATAYQLLYHTRDYHNHSDASVTTIIIPAKPNMKRVISLQNAYDSPDVNCNPSYGLQYGAKGWSAEWNKVNLVFIMPYLQEGPILNIPDYEGSNAAFAVGPQSAYQTLDSIRAAMSSTEYTGIEEEANVIMFGYSGGALATEWATEYKSSYADDLPIVGAVMGAPPTNISQTYINVNGTDLSGLDVWAVLGMMNAFPEMNEWMRNDLRTDAYQDKKLLLELSSCSYEGKLAPALNGENITSWFKNGDKFLTEFSDTIKKVGWMGQGLTEKSNPGYPLYIFYGTKDEVTAPIEATEDLVKRWKEDAKATVWEVQWPGATHMSAVVPGMTLAIPWINTRFKNVEKGIKDDAPPEEMMIGGLEGSQQVPIDASMSGSYHHGGKVDL</sequence>
<dbReference type="Gene3D" id="3.40.50.1820">
    <property type="entry name" value="alpha/beta hydrolase"/>
    <property type="match status" value="1"/>
</dbReference>
<proteinExistence type="predicted"/>
<evidence type="ECO:0000256" key="2">
    <source>
        <dbReference type="SAM" id="SignalP"/>
    </source>
</evidence>
<feature type="signal peptide" evidence="2">
    <location>
        <begin position="1"/>
        <end position="20"/>
    </location>
</feature>
<protein>
    <recommendedName>
        <fullName evidence="5">Secretory lipase-domain-containing protein</fullName>
    </recommendedName>
</protein>
<reference evidence="3" key="1">
    <citation type="submission" date="2022-11" db="EMBL/GenBank/DDBJ databases">
        <authorList>
            <person name="Petersen C."/>
        </authorList>
    </citation>
    <scope>NUCLEOTIDE SEQUENCE</scope>
    <source>
        <strain evidence="3">IBT 30069</strain>
    </source>
</reference>
<organism evidence="3 4">
    <name type="scientific">Penicillium angulare</name>
    <dbReference type="NCBI Taxonomy" id="116970"/>
    <lineage>
        <taxon>Eukaryota</taxon>
        <taxon>Fungi</taxon>
        <taxon>Dikarya</taxon>
        <taxon>Ascomycota</taxon>
        <taxon>Pezizomycotina</taxon>
        <taxon>Eurotiomycetes</taxon>
        <taxon>Eurotiomycetidae</taxon>
        <taxon>Eurotiales</taxon>
        <taxon>Aspergillaceae</taxon>
        <taxon>Penicillium</taxon>
    </lineage>
</organism>
<dbReference type="SUPFAM" id="SSF53474">
    <property type="entry name" value="alpha/beta-Hydrolases"/>
    <property type="match status" value="1"/>
</dbReference>
<dbReference type="Gene3D" id="1.10.260.130">
    <property type="match status" value="1"/>
</dbReference>
<keyword evidence="1" id="KW-0378">Hydrolase</keyword>
<dbReference type="GO" id="GO:0072330">
    <property type="term" value="P:monocarboxylic acid biosynthetic process"/>
    <property type="evidence" value="ECO:0007669"/>
    <property type="project" value="UniProtKB-ARBA"/>
</dbReference>